<dbReference type="EMBL" id="MT141633">
    <property type="protein sequence ID" value="QJA68618.1"/>
    <property type="molecule type" value="Genomic_DNA"/>
</dbReference>
<gene>
    <name evidence="5" type="ORF">MM415A06053_0007</name>
    <name evidence="6" type="ORF">MM415B03040_0008</name>
</gene>
<keyword evidence="2" id="KW-0378">Hydrolase</keyword>
<evidence type="ECO:0000256" key="1">
    <source>
        <dbReference type="ARBA" id="ARBA00022723"/>
    </source>
</evidence>
<evidence type="ECO:0000256" key="3">
    <source>
        <dbReference type="SAM" id="MobiDB-lite"/>
    </source>
</evidence>
<evidence type="ECO:0000259" key="4">
    <source>
        <dbReference type="SMART" id="SM00910"/>
    </source>
</evidence>
<dbReference type="GO" id="GO:0003676">
    <property type="term" value="F:nucleic acid binding"/>
    <property type="evidence" value="ECO:0007669"/>
    <property type="project" value="InterPro"/>
</dbReference>
<dbReference type="EMBL" id="MT142686">
    <property type="protein sequence ID" value="QJA87170.1"/>
    <property type="molecule type" value="Genomic_DNA"/>
</dbReference>
<sequence>MNENKSYEFYIAGVQFHQAKTVLGELSEGMELSLIGEPDNKFDPNAIKILYDKYMDGYEDEPELIMLGYVPKKFSAEVSAFMEIHENVVCELVKLNPSAKPWEQLKVTIKVAEDEDEFTEEDADREMIGDDVDYNLGPIGDK</sequence>
<dbReference type="SMART" id="SM00910">
    <property type="entry name" value="HIRAN"/>
    <property type="match status" value="1"/>
</dbReference>
<keyword evidence="1" id="KW-0479">Metal-binding</keyword>
<proteinExistence type="predicted"/>
<protein>
    <submittedName>
        <fullName evidence="6">Putative HIRAN domain containing protein</fullName>
    </submittedName>
</protein>
<evidence type="ECO:0000256" key="2">
    <source>
        <dbReference type="ARBA" id="ARBA00022801"/>
    </source>
</evidence>
<dbReference type="AlphaFoldDB" id="A0A6M3KYW3"/>
<evidence type="ECO:0000313" key="6">
    <source>
        <dbReference type="EMBL" id="QJA87170.1"/>
    </source>
</evidence>
<evidence type="ECO:0000313" key="5">
    <source>
        <dbReference type="EMBL" id="QJA68618.1"/>
    </source>
</evidence>
<dbReference type="Pfam" id="PF08797">
    <property type="entry name" value="HIRAN"/>
    <property type="match status" value="1"/>
</dbReference>
<name>A0A6M3KYW3_9ZZZZ</name>
<feature type="region of interest" description="Disordered" evidence="3">
    <location>
        <begin position="118"/>
        <end position="142"/>
    </location>
</feature>
<dbReference type="GO" id="GO:0016818">
    <property type="term" value="F:hydrolase activity, acting on acid anhydrides, in phosphorus-containing anhydrides"/>
    <property type="evidence" value="ECO:0007669"/>
    <property type="project" value="InterPro"/>
</dbReference>
<feature type="domain" description="HIRAN" evidence="4">
    <location>
        <begin position="4"/>
        <end position="113"/>
    </location>
</feature>
<reference evidence="6" key="1">
    <citation type="submission" date="2020-03" db="EMBL/GenBank/DDBJ databases">
        <title>The deep terrestrial virosphere.</title>
        <authorList>
            <person name="Holmfeldt K."/>
            <person name="Nilsson E."/>
            <person name="Simone D."/>
            <person name="Lopez-Fernandez M."/>
            <person name="Wu X."/>
            <person name="de Brujin I."/>
            <person name="Lundin D."/>
            <person name="Andersson A."/>
            <person name="Bertilsson S."/>
            <person name="Dopson M."/>
        </authorList>
    </citation>
    <scope>NUCLEOTIDE SEQUENCE</scope>
    <source>
        <strain evidence="5">MM415A06053</strain>
        <strain evidence="6">MM415B03040</strain>
    </source>
</reference>
<accession>A0A6M3KYW3</accession>
<feature type="compositionally biased region" description="Acidic residues" evidence="3">
    <location>
        <begin position="118"/>
        <end position="133"/>
    </location>
</feature>
<dbReference type="Gene3D" id="3.30.70.2330">
    <property type="match status" value="1"/>
</dbReference>
<dbReference type="InterPro" id="IPR014905">
    <property type="entry name" value="HIRAN"/>
</dbReference>
<dbReference type="GO" id="GO:0008270">
    <property type="term" value="F:zinc ion binding"/>
    <property type="evidence" value="ECO:0007669"/>
    <property type="project" value="InterPro"/>
</dbReference>
<organism evidence="6">
    <name type="scientific">viral metagenome</name>
    <dbReference type="NCBI Taxonomy" id="1070528"/>
    <lineage>
        <taxon>unclassified sequences</taxon>
        <taxon>metagenomes</taxon>
        <taxon>organismal metagenomes</taxon>
    </lineage>
</organism>